<dbReference type="PANTHER" id="PTHR34661:SF11">
    <property type="entry name" value="ALPHA-CRYSTALLIN DOMAIN-CONTAINING PROTEIN 22.3-LIKE"/>
    <property type="match status" value="1"/>
</dbReference>
<organism evidence="1 2">
    <name type="scientific">Penstemon smallii</name>
    <dbReference type="NCBI Taxonomy" id="265156"/>
    <lineage>
        <taxon>Eukaryota</taxon>
        <taxon>Viridiplantae</taxon>
        <taxon>Streptophyta</taxon>
        <taxon>Embryophyta</taxon>
        <taxon>Tracheophyta</taxon>
        <taxon>Spermatophyta</taxon>
        <taxon>Magnoliopsida</taxon>
        <taxon>eudicotyledons</taxon>
        <taxon>Gunneridae</taxon>
        <taxon>Pentapetalae</taxon>
        <taxon>asterids</taxon>
        <taxon>lamiids</taxon>
        <taxon>Lamiales</taxon>
        <taxon>Plantaginaceae</taxon>
        <taxon>Cheloneae</taxon>
        <taxon>Penstemon</taxon>
    </lineage>
</organism>
<reference evidence="1 2" key="1">
    <citation type="submission" date="2024-12" db="EMBL/GenBank/DDBJ databases">
        <title>The unique morphological basis and parallel evolutionary history of personate flowers in Penstemon.</title>
        <authorList>
            <person name="Depatie T.H."/>
            <person name="Wessinger C.A."/>
        </authorList>
    </citation>
    <scope>NUCLEOTIDE SEQUENCE [LARGE SCALE GENOMIC DNA]</scope>
    <source>
        <strain evidence="1">WTNN_2</strain>
        <tissue evidence="1">Leaf</tissue>
    </source>
</reference>
<dbReference type="Proteomes" id="UP001634393">
    <property type="component" value="Unassembled WGS sequence"/>
</dbReference>
<dbReference type="EMBL" id="JBJXBP010000006">
    <property type="protein sequence ID" value="KAL3825355.1"/>
    <property type="molecule type" value="Genomic_DNA"/>
</dbReference>
<sequence length="152" mass="16774">MNTNTVNSEFVGTYQPEVVLTGAAGEGGLRLVDPVTTECYEFSYNFEVVLPCSLWDIGNLMCDINSDGKVHVHGTTKGGEISGRSSPIVFNRRLRQISPPAPFGISFSLPGTVEPYFNRFFFTADGNFEVIVLKAGLPPACREYFYNNIQFS</sequence>
<gene>
    <name evidence="1" type="ORF">ACJIZ3_021384</name>
</gene>
<dbReference type="InterPro" id="IPR039321">
    <property type="entry name" value="IDM2/3-like"/>
</dbReference>
<accession>A0ABD3SLX3</accession>
<dbReference type="PANTHER" id="PTHR34661">
    <property type="entry name" value="INCREASED DNA METHYLATION 3"/>
    <property type="match status" value="1"/>
</dbReference>
<name>A0ABD3SLX3_9LAMI</name>
<evidence type="ECO:0000313" key="2">
    <source>
        <dbReference type="Proteomes" id="UP001634393"/>
    </source>
</evidence>
<protein>
    <submittedName>
        <fullName evidence="1">Uncharacterized protein</fullName>
    </submittedName>
</protein>
<proteinExistence type="predicted"/>
<dbReference type="AlphaFoldDB" id="A0ABD3SLX3"/>
<keyword evidence="2" id="KW-1185">Reference proteome</keyword>
<evidence type="ECO:0000313" key="1">
    <source>
        <dbReference type="EMBL" id="KAL3825355.1"/>
    </source>
</evidence>
<comment type="caution">
    <text evidence="1">The sequence shown here is derived from an EMBL/GenBank/DDBJ whole genome shotgun (WGS) entry which is preliminary data.</text>
</comment>